<dbReference type="OrthoDB" id="198399at2"/>
<evidence type="ECO:0000313" key="3">
    <source>
        <dbReference type="EMBL" id="SEF60072.1"/>
    </source>
</evidence>
<feature type="transmembrane region" description="Helical" evidence="1">
    <location>
        <begin position="112"/>
        <end position="130"/>
    </location>
</feature>
<sequence>MEIISLIKFTIKVFAQGVVSFLFQPIAWIFLFILYLQYKRIYRLQKEMYFGDLKYSIKDMMVTSILSGILAALFINILMTLVGITFSNSVGLQIVVLISLILLTINPRYVCLSYSGGLFSLFLIISKYLIDKDIINSKSFIEFINFINIDIPSLMAIIGIMHLIEAVLIWIDGYKAATPAYMKKEDKIIGVYVIQRFWPIPLIFYFLMKGTVSLGDLVSTPDWWPLFKPSIKSIDLKNAVFMAIPVFAMLGYGDFAISTDVKTKVKRTSIHLIFFSIILIFLAFFAIKYNIFAFVASIFSPIAHEFLIIYERYIENKKPPLWIRREDGIVVLDSMPNSVAEKMGIKAGDKIVAINNYPIRNLEDLINFFQSYYNYVWVEVVDVYGNKKLYEYKDYQNGISELGILTIPKYAFNIPIIEDRRRLLSLIKSRFKKQ</sequence>
<proteinExistence type="predicted"/>
<feature type="transmembrane region" description="Helical" evidence="1">
    <location>
        <begin position="150"/>
        <end position="171"/>
    </location>
</feature>
<keyword evidence="4" id="KW-1185">Reference proteome</keyword>
<feature type="transmembrane region" description="Helical" evidence="1">
    <location>
        <begin position="291"/>
        <end position="310"/>
    </location>
</feature>
<keyword evidence="1" id="KW-0812">Transmembrane</keyword>
<feature type="transmembrane region" description="Helical" evidence="1">
    <location>
        <begin position="269"/>
        <end position="285"/>
    </location>
</feature>
<gene>
    <name evidence="3" type="ORF">SAMN05660865_00590</name>
</gene>
<keyword evidence="1" id="KW-0472">Membrane</keyword>
<organism evidence="3 4">
    <name type="scientific">Caloramator fervidus</name>
    <dbReference type="NCBI Taxonomy" id="29344"/>
    <lineage>
        <taxon>Bacteria</taxon>
        <taxon>Bacillati</taxon>
        <taxon>Bacillota</taxon>
        <taxon>Clostridia</taxon>
        <taxon>Eubacteriales</taxon>
        <taxon>Clostridiaceae</taxon>
        <taxon>Caloramator</taxon>
    </lineage>
</organism>
<dbReference type="AlphaFoldDB" id="A0A1H5TB12"/>
<feature type="transmembrane region" description="Helical" evidence="1">
    <location>
        <begin position="191"/>
        <end position="208"/>
    </location>
</feature>
<name>A0A1H5TB12_9CLOT</name>
<dbReference type="InterPro" id="IPR041489">
    <property type="entry name" value="PDZ_6"/>
</dbReference>
<feature type="domain" description="PDZ" evidence="2">
    <location>
        <begin position="328"/>
        <end position="362"/>
    </location>
</feature>
<dbReference type="Pfam" id="PF17820">
    <property type="entry name" value="PDZ_6"/>
    <property type="match status" value="1"/>
</dbReference>
<dbReference type="EMBL" id="FNUK01000005">
    <property type="protein sequence ID" value="SEF60072.1"/>
    <property type="molecule type" value="Genomic_DNA"/>
</dbReference>
<protein>
    <submittedName>
        <fullName evidence="3">PDZ domain (Also known as DHR or GLGF)</fullName>
    </submittedName>
</protein>
<keyword evidence="1" id="KW-1133">Transmembrane helix</keyword>
<dbReference type="Gene3D" id="2.30.42.10">
    <property type="match status" value="1"/>
</dbReference>
<dbReference type="Proteomes" id="UP000242850">
    <property type="component" value="Unassembled WGS sequence"/>
</dbReference>
<accession>A0A1H5TB12</accession>
<dbReference type="InterPro" id="IPR036034">
    <property type="entry name" value="PDZ_sf"/>
</dbReference>
<feature type="transmembrane region" description="Helical" evidence="1">
    <location>
        <begin position="84"/>
        <end position="105"/>
    </location>
</feature>
<evidence type="ECO:0000256" key="1">
    <source>
        <dbReference type="SAM" id="Phobius"/>
    </source>
</evidence>
<evidence type="ECO:0000313" key="4">
    <source>
        <dbReference type="Proteomes" id="UP000242850"/>
    </source>
</evidence>
<dbReference type="PROSITE" id="PS50106">
    <property type="entry name" value="PDZ"/>
    <property type="match status" value="1"/>
</dbReference>
<dbReference type="RefSeq" id="WP_103895592.1">
    <property type="nucleotide sequence ID" value="NZ_FNUK01000005.1"/>
</dbReference>
<evidence type="ECO:0000259" key="2">
    <source>
        <dbReference type="PROSITE" id="PS50106"/>
    </source>
</evidence>
<feature type="transmembrane region" description="Helical" evidence="1">
    <location>
        <begin position="57"/>
        <end position="78"/>
    </location>
</feature>
<reference evidence="4" key="1">
    <citation type="submission" date="2016-10" db="EMBL/GenBank/DDBJ databases">
        <authorList>
            <person name="Varghese N."/>
            <person name="Submissions S."/>
        </authorList>
    </citation>
    <scope>NUCLEOTIDE SEQUENCE [LARGE SCALE GENOMIC DNA]</scope>
    <source>
        <strain evidence="4">DSM 5463</strain>
    </source>
</reference>
<dbReference type="SUPFAM" id="SSF50156">
    <property type="entry name" value="PDZ domain-like"/>
    <property type="match status" value="1"/>
</dbReference>
<feature type="transmembrane region" description="Helical" evidence="1">
    <location>
        <begin position="239"/>
        <end position="257"/>
    </location>
</feature>
<dbReference type="InterPro" id="IPR001478">
    <property type="entry name" value="PDZ"/>
</dbReference>
<feature type="transmembrane region" description="Helical" evidence="1">
    <location>
        <begin position="13"/>
        <end position="36"/>
    </location>
</feature>